<dbReference type="GO" id="GO:0000796">
    <property type="term" value="C:condensin complex"/>
    <property type="evidence" value="ECO:0007669"/>
    <property type="project" value="TreeGrafter"/>
</dbReference>
<keyword evidence="4" id="KW-0175">Coiled coil</keyword>
<dbReference type="PANTHER" id="PTHR18937">
    <property type="entry name" value="STRUCTURAL MAINTENANCE OF CHROMOSOMES SMC FAMILY MEMBER"/>
    <property type="match status" value="1"/>
</dbReference>
<dbReference type="InterPro" id="IPR027417">
    <property type="entry name" value="P-loop_NTPase"/>
</dbReference>
<evidence type="ECO:0000256" key="3">
    <source>
        <dbReference type="ARBA" id="ARBA00023242"/>
    </source>
</evidence>
<organism evidence="5 6">
    <name type="scientific">Heterorhabditis bacteriophora</name>
    <name type="common">Entomopathogenic nematode worm</name>
    <dbReference type="NCBI Taxonomy" id="37862"/>
    <lineage>
        <taxon>Eukaryota</taxon>
        <taxon>Metazoa</taxon>
        <taxon>Ecdysozoa</taxon>
        <taxon>Nematoda</taxon>
        <taxon>Chromadorea</taxon>
        <taxon>Rhabditida</taxon>
        <taxon>Rhabditina</taxon>
        <taxon>Rhabditomorpha</taxon>
        <taxon>Strongyloidea</taxon>
        <taxon>Heterorhabditidae</taxon>
        <taxon>Heterorhabditis</taxon>
    </lineage>
</organism>
<feature type="coiled-coil region" evidence="4">
    <location>
        <begin position="1"/>
        <end position="46"/>
    </location>
</feature>
<keyword evidence="1" id="KW-0547">Nucleotide-binding</keyword>
<evidence type="ECO:0000313" key="5">
    <source>
        <dbReference type="Proteomes" id="UP000095283"/>
    </source>
</evidence>
<sequence>MEDLLKEARKKNSSMDQEELRLQKTIKETVEKVEEMDCQLKALGSELAGTKRQKDINMNIIHDFTIKVKRFEHERELLEVAKKKYNDHLSFQDNLKKQRLGEFMEGFERIGLALKEMYQMITLGGDAALDLKDSMDPFSEGIQFMLVSNYFFPRTIIFQDNFKVVCILQAKYYNQILLSINSCIWKCYF</sequence>
<reference evidence="6" key="1">
    <citation type="submission" date="2016-11" db="UniProtKB">
        <authorList>
            <consortium name="WormBaseParasite"/>
        </authorList>
    </citation>
    <scope>IDENTIFICATION</scope>
</reference>
<dbReference type="WBParaSite" id="Hba_13167">
    <property type="protein sequence ID" value="Hba_13167"/>
    <property type="gene ID" value="Hba_13167"/>
</dbReference>
<evidence type="ECO:0000313" key="6">
    <source>
        <dbReference type="WBParaSite" id="Hba_13167"/>
    </source>
</evidence>
<dbReference type="PANTHER" id="PTHR18937:SF172">
    <property type="entry name" value="STRUCTURAL MAINTENANCE OF CHROMOSOMES PROTEIN"/>
    <property type="match status" value="1"/>
</dbReference>
<keyword evidence="5" id="KW-1185">Reference proteome</keyword>
<dbReference type="AlphaFoldDB" id="A0A1I7X6H6"/>
<keyword evidence="3" id="KW-0539">Nucleus</keyword>
<keyword evidence="2" id="KW-0067">ATP-binding</keyword>
<protein>
    <submittedName>
        <fullName evidence="6">Kinetochore protein SPC25</fullName>
    </submittedName>
</protein>
<name>A0A1I7X6H6_HETBA</name>
<evidence type="ECO:0000256" key="2">
    <source>
        <dbReference type="ARBA" id="ARBA00022840"/>
    </source>
</evidence>
<dbReference type="Proteomes" id="UP000095283">
    <property type="component" value="Unplaced"/>
</dbReference>
<evidence type="ECO:0000256" key="4">
    <source>
        <dbReference type="SAM" id="Coils"/>
    </source>
</evidence>
<dbReference type="Gene3D" id="3.40.50.300">
    <property type="entry name" value="P-loop containing nucleotide triphosphate hydrolases"/>
    <property type="match status" value="1"/>
</dbReference>
<accession>A0A1I7X6H6</accession>
<evidence type="ECO:0000256" key="1">
    <source>
        <dbReference type="ARBA" id="ARBA00022741"/>
    </source>
</evidence>
<proteinExistence type="predicted"/>
<dbReference type="GO" id="GO:0005524">
    <property type="term" value="F:ATP binding"/>
    <property type="evidence" value="ECO:0007669"/>
    <property type="project" value="UniProtKB-KW"/>
</dbReference>
<dbReference type="GO" id="GO:0007076">
    <property type="term" value="P:mitotic chromosome condensation"/>
    <property type="evidence" value="ECO:0007669"/>
    <property type="project" value="TreeGrafter"/>
</dbReference>